<dbReference type="Gene3D" id="1.10.8.60">
    <property type="match status" value="1"/>
</dbReference>
<dbReference type="PANTHER" id="PTHR23077:SF198">
    <property type="entry name" value="ATP-DEPENDENT ZINC METALLOPROTEASE FTSH"/>
    <property type="match status" value="1"/>
</dbReference>
<accession>A0A9X4KYY3</accession>
<reference evidence="3" key="1">
    <citation type="submission" date="2022-10" db="EMBL/GenBank/DDBJ databases">
        <title>Comparative genomic analysis of Cohnella hashimotonis sp. nov., isolated from the International Space Station.</title>
        <authorList>
            <person name="Simpson A."/>
            <person name="Venkateswaran K."/>
        </authorList>
    </citation>
    <scope>NUCLEOTIDE SEQUENCE</scope>
    <source>
        <strain evidence="3">DSM 28161</strain>
    </source>
</reference>
<keyword evidence="1 3" id="KW-0067">ATP-binding</keyword>
<dbReference type="InterPro" id="IPR050168">
    <property type="entry name" value="AAA_ATPase_domain"/>
</dbReference>
<dbReference type="InterPro" id="IPR003960">
    <property type="entry name" value="ATPase_AAA_CS"/>
</dbReference>
<dbReference type="Pfam" id="PF00004">
    <property type="entry name" value="AAA"/>
    <property type="match status" value="1"/>
</dbReference>
<dbReference type="InterPro" id="IPR003959">
    <property type="entry name" value="ATPase_AAA_core"/>
</dbReference>
<dbReference type="AlphaFoldDB" id="A0A9X4KYY3"/>
<dbReference type="RefSeq" id="WP_277532866.1">
    <property type="nucleotide sequence ID" value="NZ_JAPDIA010000003.1"/>
</dbReference>
<sequence length="155" mass="17452">MLVIEDIDSMPDSCRSFFLNILDGATAKEGVFLIGTTNYPQKIDTALINRAGRFDRAYEVKLPDESLRLSYLRRKGLPELAGEEQAVQAAQRTQGFSLAQLNELYVSAALQKRYDDHIDLEQLVLGLRSDLDKGRKRDWLNGTDWGGASNRIGFQ</sequence>
<name>A0A9X4KYY3_9BACL</name>
<proteinExistence type="inferred from homology"/>
<organism evidence="3 4">
    <name type="scientific">Cohnella rhizosphaerae</name>
    <dbReference type="NCBI Taxonomy" id="1457232"/>
    <lineage>
        <taxon>Bacteria</taxon>
        <taxon>Bacillati</taxon>
        <taxon>Bacillota</taxon>
        <taxon>Bacilli</taxon>
        <taxon>Bacillales</taxon>
        <taxon>Paenibacillaceae</taxon>
        <taxon>Cohnella</taxon>
    </lineage>
</organism>
<dbReference type="PROSITE" id="PS00674">
    <property type="entry name" value="AAA"/>
    <property type="match status" value="1"/>
</dbReference>
<comment type="caution">
    <text evidence="3">The sequence shown here is derived from an EMBL/GenBank/DDBJ whole genome shotgun (WGS) entry which is preliminary data.</text>
</comment>
<evidence type="ECO:0000256" key="1">
    <source>
        <dbReference type="RuleBase" id="RU003651"/>
    </source>
</evidence>
<keyword evidence="1" id="KW-0547">Nucleotide-binding</keyword>
<dbReference type="PANTHER" id="PTHR23077">
    <property type="entry name" value="AAA-FAMILY ATPASE"/>
    <property type="match status" value="1"/>
</dbReference>
<comment type="similarity">
    <text evidence="1">Belongs to the AAA ATPase family.</text>
</comment>
<evidence type="ECO:0000313" key="4">
    <source>
        <dbReference type="Proteomes" id="UP001153404"/>
    </source>
</evidence>
<dbReference type="GO" id="GO:0005524">
    <property type="term" value="F:ATP binding"/>
    <property type="evidence" value="ECO:0007669"/>
    <property type="project" value="UniProtKB-KW"/>
</dbReference>
<dbReference type="EMBL" id="JAPDIA010000003">
    <property type="protein sequence ID" value="MDG0810819.1"/>
    <property type="molecule type" value="Genomic_DNA"/>
</dbReference>
<dbReference type="Proteomes" id="UP001153404">
    <property type="component" value="Unassembled WGS sequence"/>
</dbReference>
<keyword evidence="4" id="KW-1185">Reference proteome</keyword>
<dbReference type="InterPro" id="IPR027417">
    <property type="entry name" value="P-loop_NTPase"/>
</dbReference>
<dbReference type="SUPFAM" id="SSF52540">
    <property type="entry name" value="P-loop containing nucleoside triphosphate hydrolases"/>
    <property type="match status" value="1"/>
</dbReference>
<evidence type="ECO:0000259" key="2">
    <source>
        <dbReference type="Pfam" id="PF00004"/>
    </source>
</evidence>
<dbReference type="Gene3D" id="3.40.50.300">
    <property type="entry name" value="P-loop containing nucleotide triphosphate hydrolases"/>
    <property type="match status" value="1"/>
</dbReference>
<evidence type="ECO:0000313" key="3">
    <source>
        <dbReference type="EMBL" id="MDG0810819.1"/>
    </source>
</evidence>
<gene>
    <name evidence="3" type="ORF">OMP40_16680</name>
</gene>
<feature type="domain" description="ATPase AAA-type core" evidence="2">
    <location>
        <begin position="2"/>
        <end position="61"/>
    </location>
</feature>
<dbReference type="GO" id="GO:0016887">
    <property type="term" value="F:ATP hydrolysis activity"/>
    <property type="evidence" value="ECO:0007669"/>
    <property type="project" value="InterPro"/>
</dbReference>
<protein>
    <submittedName>
        <fullName evidence="3">ATP-binding protein</fullName>
    </submittedName>
</protein>